<dbReference type="RefSeq" id="XP_007310428.1">
    <property type="nucleotide sequence ID" value="XM_007310366.1"/>
</dbReference>
<accession>R7RY73</accession>
<evidence type="ECO:0000256" key="1">
    <source>
        <dbReference type="SAM" id="MobiDB-lite"/>
    </source>
</evidence>
<dbReference type="GeneID" id="18798421"/>
<dbReference type="AlphaFoldDB" id="R7RY73"/>
<dbReference type="EMBL" id="JH687398">
    <property type="protein sequence ID" value="EIM80284.1"/>
    <property type="molecule type" value="Genomic_DNA"/>
</dbReference>
<dbReference type="Proteomes" id="UP000053927">
    <property type="component" value="Unassembled WGS sequence"/>
</dbReference>
<gene>
    <name evidence="2" type="ORF">STEHIDRAFT_135220</name>
</gene>
<dbReference type="KEGG" id="shs:STEHIDRAFT_135220"/>
<proteinExistence type="predicted"/>
<sequence>MADEGGNRIKRGRGKKRTDGPASKSPATTNPVYHAISKIWQSNLDPLWTETVESYDQWT</sequence>
<keyword evidence="3" id="KW-1185">Reference proteome</keyword>
<feature type="region of interest" description="Disordered" evidence="1">
    <location>
        <begin position="1"/>
        <end position="31"/>
    </location>
</feature>
<organism evidence="2 3">
    <name type="scientific">Stereum hirsutum (strain FP-91666)</name>
    <name type="common">White-rot fungus</name>
    <dbReference type="NCBI Taxonomy" id="721885"/>
    <lineage>
        <taxon>Eukaryota</taxon>
        <taxon>Fungi</taxon>
        <taxon>Dikarya</taxon>
        <taxon>Basidiomycota</taxon>
        <taxon>Agaricomycotina</taxon>
        <taxon>Agaricomycetes</taxon>
        <taxon>Russulales</taxon>
        <taxon>Stereaceae</taxon>
        <taxon>Stereum</taxon>
    </lineage>
</organism>
<reference evidence="3" key="1">
    <citation type="journal article" date="2012" name="Science">
        <title>The Paleozoic origin of enzymatic lignin decomposition reconstructed from 31 fungal genomes.</title>
        <authorList>
            <person name="Floudas D."/>
            <person name="Binder M."/>
            <person name="Riley R."/>
            <person name="Barry K."/>
            <person name="Blanchette R.A."/>
            <person name="Henrissat B."/>
            <person name="Martinez A.T."/>
            <person name="Otillar R."/>
            <person name="Spatafora J.W."/>
            <person name="Yadav J.S."/>
            <person name="Aerts A."/>
            <person name="Benoit I."/>
            <person name="Boyd A."/>
            <person name="Carlson A."/>
            <person name="Copeland A."/>
            <person name="Coutinho P.M."/>
            <person name="de Vries R.P."/>
            <person name="Ferreira P."/>
            <person name="Findley K."/>
            <person name="Foster B."/>
            <person name="Gaskell J."/>
            <person name="Glotzer D."/>
            <person name="Gorecki P."/>
            <person name="Heitman J."/>
            <person name="Hesse C."/>
            <person name="Hori C."/>
            <person name="Igarashi K."/>
            <person name="Jurgens J.A."/>
            <person name="Kallen N."/>
            <person name="Kersten P."/>
            <person name="Kohler A."/>
            <person name="Kuees U."/>
            <person name="Kumar T.K.A."/>
            <person name="Kuo A."/>
            <person name="LaButti K."/>
            <person name="Larrondo L.F."/>
            <person name="Lindquist E."/>
            <person name="Ling A."/>
            <person name="Lombard V."/>
            <person name="Lucas S."/>
            <person name="Lundell T."/>
            <person name="Martin R."/>
            <person name="McLaughlin D.J."/>
            <person name="Morgenstern I."/>
            <person name="Morin E."/>
            <person name="Murat C."/>
            <person name="Nagy L.G."/>
            <person name="Nolan M."/>
            <person name="Ohm R.A."/>
            <person name="Patyshakuliyeva A."/>
            <person name="Rokas A."/>
            <person name="Ruiz-Duenas F.J."/>
            <person name="Sabat G."/>
            <person name="Salamov A."/>
            <person name="Samejima M."/>
            <person name="Schmutz J."/>
            <person name="Slot J.C."/>
            <person name="St John F."/>
            <person name="Stenlid J."/>
            <person name="Sun H."/>
            <person name="Sun S."/>
            <person name="Syed K."/>
            <person name="Tsang A."/>
            <person name="Wiebenga A."/>
            <person name="Young D."/>
            <person name="Pisabarro A."/>
            <person name="Eastwood D.C."/>
            <person name="Martin F."/>
            <person name="Cullen D."/>
            <person name="Grigoriev I.V."/>
            <person name="Hibbett D.S."/>
        </authorList>
    </citation>
    <scope>NUCLEOTIDE SEQUENCE [LARGE SCALE GENOMIC DNA]</scope>
    <source>
        <strain evidence="3">FP-91666</strain>
    </source>
</reference>
<evidence type="ECO:0000313" key="2">
    <source>
        <dbReference type="EMBL" id="EIM80284.1"/>
    </source>
</evidence>
<protein>
    <submittedName>
        <fullName evidence="2">Uncharacterized protein</fullName>
    </submittedName>
</protein>
<name>R7RY73_STEHR</name>
<evidence type="ECO:0000313" key="3">
    <source>
        <dbReference type="Proteomes" id="UP000053927"/>
    </source>
</evidence>